<gene>
    <name evidence="2" type="ORF">KJI95_03115</name>
</gene>
<feature type="signal peptide" evidence="1">
    <location>
        <begin position="1"/>
        <end position="22"/>
    </location>
</feature>
<organism evidence="2 3">
    <name type="scientific">Shewanella jiangmenensis</name>
    <dbReference type="NCBI Taxonomy" id="2837387"/>
    <lineage>
        <taxon>Bacteria</taxon>
        <taxon>Pseudomonadati</taxon>
        <taxon>Pseudomonadota</taxon>
        <taxon>Gammaproteobacteria</taxon>
        <taxon>Alteromonadales</taxon>
        <taxon>Shewanellaceae</taxon>
        <taxon>Shewanella</taxon>
    </lineage>
</organism>
<keyword evidence="3" id="KW-1185">Reference proteome</keyword>
<dbReference type="NCBIfam" id="NF038109">
    <property type="entry name" value="tapY2_fam"/>
    <property type="match status" value="1"/>
</dbReference>
<protein>
    <submittedName>
        <fullName evidence="2">TapY2 family type IVa secretion system protein</fullName>
    </submittedName>
</protein>
<reference evidence="2 3" key="1">
    <citation type="submission" date="2021-05" db="EMBL/GenBank/DDBJ databases">
        <title>Shewanella sp. JM162201.</title>
        <authorList>
            <person name="Xu S."/>
            <person name="Li A."/>
        </authorList>
    </citation>
    <scope>NUCLEOTIDE SEQUENCE [LARGE SCALE GENOMIC DNA]</scope>
    <source>
        <strain evidence="2 3">JM162201</strain>
    </source>
</reference>
<comment type="caution">
    <text evidence="2">The sequence shown here is derived from an EMBL/GenBank/DDBJ whole genome shotgun (WGS) entry which is preliminary data.</text>
</comment>
<dbReference type="InterPro" id="IPR049848">
    <property type="entry name" value="TapY2-like"/>
</dbReference>
<dbReference type="EMBL" id="JAHEPS010000001">
    <property type="protein sequence ID" value="MBT1443512.1"/>
    <property type="molecule type" value="Genomic_DNA"/>
</dbReference>
<evidence type="ECO:0000313" key="3">
    <source>
        <dbReference type="Proteomes" id="UP001195903"/>
    </source>
</evidence>
<dbReference type="RefSeq" id="WP_214505694.1">
    <property type="nucleotide sequence ID" value="NZ_JAHEPS010000001.1"/>
</dbReference>
<proteinExistence type="predicted"/>
<accession>A0ABS5UZA1</accession>
<dbReference type="Proteomes" id="UP001195903">
    <property type="component" value="Unassembled WGS sequence"/>
</dbReference>
<sequence length="98" mass="11350">MNRFWKMMLIPMAMGCCSAVSAESESIKCHVRTSQGEQVLFYSWNKEKIENNKSKLVGKRLPDLKGNQNYIKQVNECMPVYMPFSSKVANQLEKQTLR</sequence>
<evidence type="ECO:0000256" key="1">
    <source>
        <dbReference type="SAM" id="SignalP"/>
    </source>
</evidence>
<feature type="chain" id="PRO_5045678565" evidence="1">
    <location>
        <begin position="23"/>
        <end position="98"/>
    </location>
</feature>
<evidence type="ECO:0000313" key="2">
    <source>
        <dbReference type="EMBL" id="MBT1443512.1"/>
    </source>
</evidence>
<name>A0ABS5UZA1_9GAMM</name>
<keyword evidence="1" id="KW-0732">Signal</keyword>